<organism evidence="2 3">
    <name type="scientific">Papaver somniferum</name>
    <name type="common">Opium poppy</name>
    <dbReference type="NCBI Taxonomy" id="3469"/>
    <lineage>
        <taxon>Eukaryota</taxon>
        <taxon>Viridiplantae</taxon>
        <taxon>Streptophyta</taxon>
        <taxon>Embryophyta</taxon>
        <taxon>Tracheophyta</taxon>
        <taxon>Spermatophyta</taxon>
        <taxon>Magnoliopsida</taxon>
        <taxon>Ranunculales</taxon>
        <taxon>Papaveraceae</taxon>
        <taxon>Papaveroideae</taxon>
        <taxon>Papaver</taxon>
    </lineage>
</organism>
<evidence type="ECO:0000313" key="2">
    <source>
        <dbReference type="EMBL" id="RZC75608.1"/>
    </source>
</evidence>
<feature type="coiled-coil region" evidence="1">
    <location>
        <begin position="26"/>
        <end position="89"/>
    </location>
</feature>
<evidence type="ECO:0000256" key="1">
    <source>
        <dbReference type="SAM" id="Coils"/>
    </source>
</evidence>
<name>A0A4Y7KTU7_PAPSO</name>
<evidence type="ECO:0008006" key="4">
    <source>
        <dbReference type="Google" id="ProtNLM"/>
    </source>
</evidence>
<dbReference type="AlphaFoldDB" id="A0A4Y7KTU7"/>
<evidence type="ECO:0000313" key="3">
    <source>
        <dbReference type="Proteomes" id="UP000316621"/>
    </source>
</evidence>
<proteinExistence type="predicted"/>
<keyword evidence="3" id="KW-1185">Reference proteome</keyword>
<protein>
    <recommendedName>
        <fullName evidence="4">Flotillin-like</fullName>
    </recommendedName>
</protein>
<dbReference type="EMBL" id="CM010722">
    <property type="protein sequence ID" value="RZC75608.1"/>
    <property type="molecule type" value="Genomic_DNA"/>
</dbReference>
<reference evidence="2 3" key="1">
    <citation type="journal article" date="2018" name="Science">
        <title>The opium poppy genome and morphinan production.</title>
        <authorList>
            <person name="Guo L."/>
            <person name="Winzer T."/>
            <person name="Yang X."/>
            <person name="Li Y."/>
            <person name="Ning Z."/>
            <person name="He Z."/>
            <person name="Teodor R."/>
            <person name="Lu Y."/>
            <person name="Bowser T.A."/>
            <person name="Graham I.A."/>
            <person name="Ye K."/>
        </authorList>
    </citation>
    <scope>NUCLEOTIDE SEQUENCE [LARGE SCALE GENOMIC DNA]</scope>
    <source>
        <strain evidence="3">cv. HN1</strain>
        <tissue evidence="2">Leaves</tissue>
    </source>
</reference>
<gene>
    <name evidence="2" type="ORF">C5167_051090</name>
</gene>
<dbReference type="Proteomes" id="UP000316621">
    <property type="component" value="Chromosome 8"/>
</dbReference>
<keyword evidence="1" id="KW-0175">Coiled coil</keyword>
<dbReference type="Gramene" id="RZC75608">
    <property type="protein sequence ID" value="RZC75608"/>
    <property type="gene ID" value="C5167_051090"/>
</dbReference>
<accession>A0A4Y7KTU7</accession>
<sequence length="154" mass="17271">MQSLLRGIPHHDEQDNWGTDIATRWIKETKAVVEQAKVEVEQVKAEANVKAEAERAIEEGIKQAKVATQRAIEEEIKQVKEEIKQREEEWICYLLADAVDTRTTRGPNARNQLLKSKEITMMIPGCGFIGSKPTGLSWPPPTSPCVAIMHGVQI</sequence>